<protein>
    <submittedName>
        <fullName evidence="2 3">Polo kinase</fullName>
    </submittedName>
</protein>
<keyword evidence="1" id="KW-1185">Reference proteome</keyword>
<proteinExistence type="predicted"/>
<dbReference type="InterPro" id="IPR036947">
    <property type="entry name" value="POLO_box_dom_sf"/>
</dbReference>
<reference evidence="2 3" key="1">
    <citation type="submission" date="2022-11" db="UniProtKB">
        <authorList>
            <consortium name="WormBaseParasite"/>
        </authorList>
    </citation>
    <scope>IDENTIFICATION</scope>
</reference>
<dbReference type="Proteomes" id="UP000887569">
    <property type="component" value="Unplaced"/>
</dbReference>
<sequence length="259" mass="29148">MALGYKSLAVLADRRKKSIQVRMRSADSGMANKVLSCIGLPCVIGQLSVYKEVITGCRIASDKDISFTAGCTVIVTKWADYTEKIGFGCVLNDGTLCVLFADGSSLGHRLASSCCGERYRLLANVNERPPAVVEWERAKDMKESKVLKKMKYAAQFEDKDQMEAMVLKSATISKTWDSSLLFHGGLTDHYPETNINFLETHEKLILWRGERSHIYATVVHNEQGKYTCRMVREGPLPTLPHSRFLQKLISRARRCFDED</sequence>
<dbReference type="WBParaSite" id="PgE015_g003_t01">
    <property type="protein sequence ID" value="PgE015_g003_t01"/>
    <property type="gene ID" value="PgE015_g003"/>
</dbReference>
<organism evidence="1 2">
    <name type="scientific">Parascaris univalens</name>
    <name type="common">Nematode worm</name>
    <dbReference type="NCBI Taxonomy" id="6257"/>
    <lineage>
        <taxon>Eukaryota</taxon>
        <taxon>Metazoa</taxon>
        <taxon>Ecdysozoa</taxon>
        <taxon>Nematoda</taxon>
        <taxon>Chromadorea</taxon>
        <taxon>Rhabditida</taxon>
        <taxon>Spirurina</taxon>
        <taxon>Ascaridomorpha</taxon>
        <taxon>Ascaridoidea</taxon>
        <taxon>Ascarididae</taxon>
        <taxon>Parascaris</taxon>
    </lineage>
</organism>
<dbReference type="WBParaSite" id="PgE017_g003_t01">
    <property type="protein sequence ID" value="PgE017_g003_t01"/>
    <property type="gene ID" value="PgE017_g003"/>
</dbReference>
<evidence type="ECO:0000313" key="3">
    <source>
        <dbReference type="WBParaSite" id="PgE017_g003_t01"/>
    </source>
</evidence>
<dbReference type="InterPro" id="IPR033701">
    <property type="entry name" value="POLO_box_1"/>
</dbReference>
<dbReference type="CDD" id="cd13118">
    <property type="entry name" value="POLO_box_1"/>
    <property type="match status" value="1"/>
</dbReference>
<dbReference type="Gene3D" id="3.30.1120.30">
    <property type="entry name" value="POLO box domain"/>
    <property type="match status" value="1"/>
</dbReference>
<evidence type="ECO:0000313" key="1">
    <source>
        <dbReference type="Proteomes" id="UP000887569"/>
    </source>
</evidence>
<dbReference type="AlphaFoldDB" id="A0A914ZX68"/>
<name>A0A914ZX68_PARUN</name>
<evidence type="ECO:0000313" key="2">
    <source>
        <dbReference type="WBParaSite" id="PgE015_g003_t01"/>
    </source>
</evidence>
<dbReference type="SUPFAM" id="SSF82615">
    <property type="entry name" value="Polo-box domain"/>
    <property type="match status" value="1"/>
</dbReference>
<accession>A0A914ZX68</accession>